<gene>
    <name evidence="17" type="ORF">HTEP1355_LOCUS9504</name>
</gene>
<evidence type="ECO:0000256" key="13">
    <source>
        <dbReference type="ARBA" id="ARBA00023136"/>
    </source>
</evidence>
<keyword evidence="9" id="KW-0999">Mitochondrion inner membrane</keyword>
<accession>A0A7S0YVV2</accession>
<comment type="subcellular location">
    <subcellularLocation>
        <location evidence="2">Mitochondrion inner membrane</location>
        <topology evidence="2">Peripheral membrane protein</topology>
        <orientation evidence="2">Matrix side</orientation>
    </subcellularLocation>
</comment>
<evidence type="ECO:0000256" key="15">
    <source>
        <dbReference type="ARBA" id="ARBA00032528"/>
    </source>
</evidence>
<dbReference type="GO" id="GO:0005743">
    <property type="term" value="C:mitochondrial inner membrane"/>
    <property type="evidence" value="ECO:0007669"/>
    <property type="project" value="UniProtKB-SubCell"/>
</dbReference>
<reference evidence="17" key="1">
    <citation type="submission" date="2021-01" db="EMBL/GenBank/DDBJ databases">
        <authorList>
            <person name="Corre E."/>
            <person name="Pelletier E."/>
            <person name="Niang G."/>
            <person name="Scheremetjew M."/>
            <person name="Finn R."/>
            <person name="Kale V."/>
            <person name="Holt S."/>
            <person name="Cochrane G."/>
            <person name="Meng A."/>
            <person name="Brown T."/>
            <person name="Cohen L."/>
        </authorList>
    </citation>
    <scope>NUCLEOTIDE SEQUENCE</scope>
    <source>
        <strain evidence="17">CCMP443</strain>
    </source>
</reference>
<keyword evidence="10" id="KW-0249">Electron transport</keyword>
<dbReference type="InterPro" id="IPR045292">
    <property type="entry name" value="Complex1_LYR_NDUFB9_LYRM3"/>
</dbReference>
<keyword evidence="7" id="KW-0597">Phosphoprotein</keyword>
<evidence type="ECO:0000256" key="14">
    <source>
        <dbReference type="ARBA" id="ARBA00030192"/>
    </source>
</evidence>
<evidence type="ECO:0000256" key="11">
    <source>
        <dbReference type="ARBA" id="ARBA00022990"/>
    </source>
</evidence>
<organism evidence="17">
    <name type="scientific">Hemiselmis tepida</name>
    <dbReference type="NCBI Taxonomy" id="464990"/>
    <lineage>
        <taxon>Eukaryota</taxon>
        <taxon>Cryptophyceae</taxon>
        <taxon>Cryptomonadales</taxon>
        <taxon>Hemiselmidaceae</taxon>
        <taxon>Hemiselmis</taxon>
    </lineage>
</organism>
<evidence type="ECO:0000256" key="4">
    <source>
        <dbReference type="ARBA" id="ARBA00011790"/>
    </source>
</evidence>
<evidence type="ECO:0000256" key="9">
    <source>
        <dbReference type="ARBA" id="ARBA00022792"/>
    </source>
</evidence>
<comment type="subunit">
    <text evidence="4">Mammalian complex I is composed of 45 different subunits.</text>
</comment>
<keyword evidence="8" id="KW-0679">Respiratory chain</keyword>
<evidence type="ECO:0000256" key="7">
    <source>
        <dbReference type="ARBA" id="ARBA00022553"/>
    </source>
</evidence>
<dbReference type="InterPro" id="IPR008011">
    <property type="entry name" value="Complex1_LYR_dom"/>
</dbReference>
<evidence type="ECO:0000256" key="12">
    <source>
        <dbReference type="ARBA" id="ARBA00023128"/>
    </source>
</evidence>
<dbReference type="PANTHER" id="PTHR12868:SF0">
    <property type="entry name" value="NADH DEHYDROGENASE [UBIQUINONE] 1 BETA SUBCOMPLEX SUBUNIT 9"/>
    <property type="match status" value="1"/>
</dbReference>
<evidence type="ECO:0000259" key="16">
    <source>
        <dbReference type="Pfam" id="PF05347"/>
    </source>
</evidence>
<evidence type="ECO:0000256" key="3">
    <source>
        <dbReference type="ARBA" id="ARBA00009508"/>
    </source>
</evidence>
<dbReference type="GO" id="GO:0006120">
    <property type="term" value="P:mitochondrial electron transport, NADH to ubiquinone"/>
    <property type="evidence" value="ECO:0007669"/>
    <property type="project" value="InterPro"/>
</dbReference>
<evidence type="ECO:0000256" key="2">
    <source>
        <dbReference type="ARBA" id="ARBA00004443"/>
    </source>
</evidence>
<evidence type="ECO:0000256" key="5">
    <source>
        <dbReference type="ARBA" id="ARBA00018684"/>
    </source>
</evidence>
<feature type="domain" description="Complex 1 LYR protein" evidence="16">
    <location>
        <begin position="10"/>
        <end position="66"/>
    </location>
</feature>
<keyword evidence="12" id="KW-0496">Mitochondrion</keyword>
<name>A0A7S0YVV2_9CRYP</name>
<dbReference type="InterPro" id="IPR033034">
    <property type="entry name" value="NDUFB9"/>
</dbReference>
<comment type="function">
    <text evidence="1">Accessory subunit of the mitochondrial membrane respiratory chain NADH dehydrogenase (Complex I), that is believed to be not involved in catalysis. Complex I functions in the transfer of electrons from NADH to the respiratory chain. The immediate electron acceptor for the enzyme is believed to be ubiquinone.</text>
</comment>
<evidence type="ECO:0000256" key="6">
    <source>
        <dbReference type="ARBA" id="ARBA00022448"/>
    </source>
</evidence>
<dbReference type="CDD" id="cd20263">
    <property type="entry name" value="Complex1_LYR_NDUFB9_LYRM3"/>
    <property type="match status" value="1"/>
</dbReference>
<keyword evidence="6" id="KW-0813">Transport</keyword>
<proteinExistence type="inferred from homology"/>
<dbReference type="EMBL" id="HBFN01016322">
    <property type="protein sequence ID" value="CAD8795864.1"/>
    <property type="molecule type" value="Transcribed_RNA"/>
</dbReference>
<evidence type="ECO:0000313" key="17">
    <source>
        <dbReference type="EMBL" id="CAD8795864.1"/>
    </source>
</evidence>
<keyword evidence="11" id="KW-0007">Acetylation</keyword>
<evidence type="ECO:0000256" key="10">
    <source>
        <dbReference type="ARBA" id="ARBA00022982"/>
    </source>
</evidence>
<comment type="similarity">
    <text evidence="3">Belongs to the complex I LYR family.</text>
</comment>
<sequence length="103" mass="12189">MSLGIAHRTRVMNLYRQSLRLCMNVCIDRNLFSEEGQKIRDQFDAHKGETNVKVAQKLVEDGEAELLRWFHPDPYRFPYRPGGTKFQRNVPVPEQFLQNPYNH</sequence>
<keyword evidence="13" id="KW-0472">Membrane</keyword>
<evidence type="ECO:0000256" key="1">
    <source>
        <dbReference type="ARBA" id="ARBA00002920"/>
    </source>
</evidence>
<protein>
    <recommendedName>
        <fullName evidence="5">NADH dehydrogenase [ubiquinone] 1 beta subcomplex subunit 9</fullName>
    </recommendedName>
    <alternativeName>
        <fullName evidence="14">Complex I-B22</fullName>
    </alternativeName>
    <alternativeName>
        <fullName evidence="15">NADH-ubiquinone oxidoreductase B22 subunit</fullName>
    </alternativeName>
</protein>
<dbReference type="PANTHER" id="PTHR12868">
    <property type="entry name" value="NADH-UBIQUINONE OXIDOREDUCTASE B22 SUBUNIT"/>
    <property type="match status" value="1"/>
</dbReference>
<dbReference type="Pfam" id="PF05347">
    <property type="entry name" value="Complex1_LYR"/>
    <property type="match status" value="1"/>
</dbReference>
<dbReference type="AlphaFoldDB" id="A0A7S0YVV2"/>
<evidence type="ECO:0000256" key="8">
    <source>
        <dbReference type="ARBA" id="ARBA00022660"/>
    </source>
</evidence>